<reference evidence="1 2" key="1">
    <citation type="journal article" date="2019" name="Nat. Ecol. Evol.">
        <title>Megaphylogeny resolves global patterns of mushroom evolution.</title>
        <authorList>
            <person name="Varga T."/>
            <person name="Krizsan K."/>
            <person name="Foldi C."/>
            <person name="Dima B."/>
            <person name="Sanchez-Garcia M."/>
            <person name="Sanchez-Ramirez S."/>
            <person name="Szollosi G.J."/>
            <person name="Szarkandi J.G."/>
            <person name="Papp V."/>
            <person name="Albert L."/>
            <person name="Andreopoulos W."/>
            <person name="Angelini C."/>
            <person name="Antonin V."/>
            <person name="Barry K.W."/>
            <person name="Bougher N.L."/>
            <person name="Buchanan P."/>
            <person name="Buyck B."/>
            <person name="Bense V."/>
            <person name="Catcheside P."/>
            <person name="Chovatia M."/>
            <person name="Cooper J."/>
            <person name="Damon W."/>
            <person name="Desjardin D."/>
            <person name="Finy P."/>
            <person name="Geml J."/>
            <person name="Haridas S."/>
            <person name="Hughes K."/>
            <person name="Justo A."/>
            <person name="Karasinski D."/>
            <person name="Kautmanova I."/>
            <person name="Kiss B."/>
            <person name="Kocsube S."/>
            <person name="Kotiranta H."/>
            <person name="LaButti K.M."/>
            <person name="Lechner B.E."/>
            <person name="Liimatainen K."/>
            <person name="Lipzen A."/>
            <person name="Lukacs Z."/>
            <person name="Mihaltcheva S."/>
            <person name="Morgado L.N."/>
            <person name="Niskanen T."/>
            <person name="Noordeloos M.E."/>
            <person name="Ohm R.A."/>
            <person name="Ortiz-Santana B."/>
            <person name="Ovrebo C."/>
            <person name="Racz N."/>
            <person name="Riley R."/>
            <person name="Savchenko A."/>
            <person name="Shiryaev A."/>
            <person name="Soop K."/>
            <person name="Spirin V."/>
            <person name="Szebenyi C."/>
            <person name="Tomsovsky M."/>
            <person name="Tulloss R.E."/>
            <person name="Uehling J."/>
            <person name="Grigoriev I.V."/>
            <person name="Vagvolgyi C."/>
            <person name="Papp T."/>
            <person name="Martin F.M."/>
            <person name="Miettinen O."/>
            <person name="Hibbett D.S."/>
            <person name="Nagy L.G."/>
        </authorList>
    </citation>
    <scope>NUCLEOTIDE SEQUENCE [LARGE SCALE GENOMIC DNA]</scope>
    <source>
        <strain evidence="1 2">HHB13444</strain>
    </source>
</reference>
<gene>
    <name evidence="1" type="ORF">K466DRAFT_328958</name>
</gene>
<dbReference type="InParanoid" id="A0A5C3NXA6"/>
<name>A0A5C3NXA6_9APHY</name>
<sequence>MFADAFGQYDYGSTSRLARGLVLFDSRRSRPLALRRGVSHEYTGYSRWSVMRPLQNTVLLAISIASFRTRRMKSHYHVYVLQACISTQTTPRNAASHCGTRSRYTTRLRRSAGKFSDCIRGLRVPRQCAQHAISPRLWSYHGQANLAVFHDFGHEAATTLIPSDHTEPRTDVS</sequence>
<dbReference type="AlphaFoldDB" id="A0A5C3NXA6"/>
<organism evidence="1 2">
    <name type="scientific">Polyporus arcularius HHB13444</name>
    <dbReference type="NCBI Taxonomy" id="1314778"/>
    <lineage>
        <taxon>Eukaryota</taxon>
        <taxon>Fungi</taxon>
        <taxon>Dikarya</taxon>
        <taxon>Basidiomycota</taxon>
        <taxon>Agaricomycotina</taxon>
        <taxon>Agaricomycetes</taxon>
        <taxon>Polyporales</taxon>
        <taxon>Polyporaceae</taxon>
        <taxon>Polyporus</taxon>
    </lineage>
</organism>
<protein>
    <submittedName>
        <fullName evidence="1">Uncharacterized protein</fullName>
    </submittedName>
</protein>
<accession>A0A5C3NXA6</accession>
<dbReference type="EMBL" id="ML211570">
    <property type="protein sequence ID" value="TFK81702.1"/>
    <property type="molecule type" value="Genomic_DNA"/>
</dbReference>
<proteinExistence type="predicted"/>
<evidence type="ECO:0000313" key="1">
    <source>
        <dbReference type="EMBL" id="TFK81702.1"/>
    </source>
</evidence>
<keyword evidence="2" id="KW-1185">Reference proteome</keyword>
<dbReference type="Proteomes" id="UP000308197">
    <property type="component" value="Unassembled WGS sequence"/>
</dbReference>
<evidence type="ECO:0000313" key="2">
    <source>
        <dbReference type="Proteomes" id="UP000308197"/>
    </source>
</evidence>